<dbReference type="AlphaFoldDB" id="A0A2B4R7P5"/>
<dbReference type="Proteomes" id="UP000225706">
    <property type="component" value="Unassembled WGS sequence"/>
</dbReference>
<reference evidence="4" key="1">
    <citation type="journal article" date="2017" name="bioRxiv">
        <title>Comparative analysis of the genomes of Stylophora pistillata and Acropora digitifera provides evidence for extensive differences between species of corals.</title>
        <authorList>
            <person name="Voolstra C.R."/>
            <person name="Li Y."/>
            <person name="Liew Y.J."/>
            <person name="Baumgarten S."/>
            <person name="Zoccola D."/>
            <person name="Flot J.-F."/>
            <person name="Tambutte S."/>
            <person name="Allemand D."/>
            <person name="Aranda M."/>
        </authorList>
    </citation>
    <scope>NUCLEOTIDE SEQUENCE [LARGE SCALE GENOMIC DNA]</scope>
</reference>
<evidence type="ECO:0000313" key="4">
    <source>
        <dbReference type="Proteomes" id="UP000225706"/>
    </source>
</evidence>
<gene>
    <name evidence="3" type="ORF">AWC38_SpisGene23684</name>
</gene>
<dbReference type="PANTHER" id="PTHR21514:SF0">
    <property type="entry name" value="AP-4 COMPLEX ACCESSORY SUBUNIT TEPSIN"/>
    <property type="match status" value="1"/>
</dbReference>
<dbReference type="InterPro" id="IPR058028">
    <property type="entry name" value="Tepsin_VHS/ENTH-like"/>
</dbReference>
<feature type="compositionally biased region" description="Polar residues" evidence="1">
    <location>
        <begin position="387"/>
        <end position="405"/>
    </location>
</feature>
<feature type="region of interest" description="Disordered" evidence="1">
    <location>
        <begin position="531"/>
        <end position="553"/>
    </location>
</feature>
<dbReference type="OrthoDB" id="118154at2759"/>
<evidence type="ECO:0000259" key="2">
    <source>
        <dbReference type="Pfam" id="PF25827"/>
    </source>
</evidence>
<organism evidence="3 4">
    <name type="scientific">Stylophora pistillata</name>
    <name type="common">Smooth cauliflower coral</name>
    <dbReference type="NCBI Taxonomy" id="50429"/>
    <lineage>
        <taxon>Eukaryota</taxon>
        <taxon>Metazoa</taxon>
        <taxon>Cnidaria</taxon>
        <taxon>Anthozoa</taxon>
        <taxon>Hexacorallia</taxon>
        <taxon>Scleractinia</taxon>
        <taxon>Astrocoeniina</taxon>
        <taxon>Pocilloporidae</taxon>
        <taxon>Stylophora</taxon>
    </lineage>
</organism>
<dbReference type="Pfam" id="PF25827">
    <property type="entry name" value="TVHS-like"/>
    <property type="match status" value="1"/>
</dbReference>
<dbReference type="InterPro" id="IPR008942">
    <property type="entry name" value="ENTH_VHS"/>
</dbReference>
<dbReference type="EMBL" id="LSMT01001411">
    <property type="protein sequence ID" value="PFX12377.1"/>
    <property type="molecule type" value="Genomic_DNA"/>
</dbReference>
<dbReference type="PANTHER" id="PTHR21514">
    <property type="entry name" value="AP-4 COMPLEX ACCESSORY SUBUNIT TEPSIN"/>
    <property type="match status" value="1"/>
</dbReference>
<name>A0A2B4R7P5_STYPI</name>
<feature type="domain" description="AP-4 complex accessory subunit Tepsin VHS/ENTH-like" evidence="2">
    <location>
        <begin position="198"/>
        <end position="299"/>
    </location>
</feature>
<feature type="compositionally biased region" description="Polar residues" evidence="1">
    <location>
        <begin position="538"/>
        <end position="553"/>
    </location>
</feature>
<dbReference type="InterPro" id="IPR039273">
    <property type="entry name" value="TEPSIN"/>
</dbReference>
<sequence>MAAQMATSAMEKVSEKVSFAKKVLKILCYVGSNGHSEFRSALRHKADVVRETESFTGQLDHLQGDALNQRVRAAASELIGLLFNVESSGKSTMHAMMGPTGKKMEGFGNSPSQQPKSKTWLDSMKTLAERLPEAANRLASKNEKESMASTGGSSIRFVNYVDFSDPNSDSKKFVDDEISNRSSEDQESLESEDSLSVEVHLVENITSEGGIRAVPSKQDLNHFTKRCSSLNFDEVLIALNNRLLEPITEVQLKSLHVLEHLLKSDISCVASRMSRFCTNLEEITKSESGSVLSKATKILYLMNAKTEKERIQKDVRFSVEERDVPEGGESLDSTLHSKADQTLTLFSGMSLHSQTDTTKLSALFDSNTTGPEKRSSEGNLDVFQGLDFSSGSDTSRNSNNANQRSKGAKSDFEDFFSVKEDITRSASVKKANGREAAKDSVTDLFDPLLIDSKNSPGNHVTQSNLTSIVEVRKHHNFNSQRNVLEDPQLVSYGNSVIPPQDNILSPMNSLNVNTAASASVNFTSGSQICRNSDDLSHNRTSPPNVTLPTSGAQRTNRRSLQFPYSHHPVFQQPVTSSASSIPLRLPKQSSQRTDFSFVGKSGRADAFSFVKDEMKARK</sequence>
<dbReference type="STRING" id="50429.A0A2B4R7P5"/>
<evidence type="ECO:0000313" key="3">
    <source>
        <dbReference type="EMBL" id="PFX12377.1"/>
    </source>
</evidence>
<evidence type="ECO:0000256" key="1">
    <source>
        <dbReference type="SAM" id="MobiDB-lite"/>
    </source>
</evidence>
<proteinExistence type="predicted"/>
<keyword evidence="4" id="KW-1185">Reference proteome</keyword>
<dbReference type="GO" id="GO:0032588">
    <property type="term" value="C:trans-Golgi network membrane"/>
    <property type="evidence" value="ECO:0007669"/>
    <property type="project" value="TreeGrafter"/>
</dbReference>
<comment type="caution">
    <text evidence="3">The sequence shown here is derived from an EMBL/GenBank/DDBJ whole genome shotgun (WGS) entry which is preliminary data.</text>
</comment>
<protein>
    <submittedName>
        <fullName evidence="3">VHS domain-containing protein</fullName>
    </submittedName>
</protein>
<feature type="region of interest" description="Disordered" evidence="1">
    <location>
        <begin position="363"/>
        <end position="410"/>
    </location>
</feature>
<dbReference type="Gene3D" id="1.25.40.90">
    <property type="match status" value="1"/>
</dbReference>
<feature type="region of interest" description="Disordered" evidence="1">
    <location>
        <begin position="573"/>
        <end position="594"/>
    </location>
</feature>
<accession>A0A2B4R7P5</accession>
<feature type="region of interest" description="Disordered" evidence="1">
    <location>
        <begin position="171"/>
        <end position="193"/>
    </location>
</feature>
<feature type="compositionally biased region" description="Basic and acidic residues" evidence="1">
    <location>
        <begin position="171"/>
        <end position="184"/>
    </location>
</feature>